<evidence type="ECO:0000313" key="1">
    <source>
        <dbReference type="EMBL" id="KKK81527.1"/>
    </source>
</evidence>
<dbReference type="SUPFAM" id="SSF48452">
    <property type="entry name" value="TPR-like"/>
    <property type="match status" value="1"/>
</dbReference>
<gene>
    <name evidence="1" type="ORF">LCGC14_2812550</name>
</gene>
<dbReference type="PROSITE" id="PS50005">
    <property type="entry name" value="TPR"/>
    <property type="match status" value="1"/>
</dbReference>
<dbReference type="AlphaFoldDB" id="A0A0F8YJG3"/>
<dbReference type="Gene3D" id="1.25.40.10">
    <property type="entry name" value="Tetratricopeptide repeat domain"/>
    <property type="match status" value="1"/>
</dbReference>
<dbReference type="SMART" id="SM00028">
    <property type="entry name" value="TPR"/>
    <property type="match status" value="3"/>
</dbReference>
<reference evidence="1" key="1">
    <citation type="journal article" date="2015" name="Nature">
        <title>Complex archaea that bridge the gap between prokaryotes and eukaryotes.</title>
        <authorList>
            <person name="Spang A."/>
            <person name="Saw J.H."/>
            <person name="Jorgensen S.L."/>
            <person name="Zaremba-Niedzwiedzka K."/>
            <person name="Martijn J."/>
            <person name="Lind A.E."/>
            <person name="van Eijk R."/>
            <person name="Schleper C."/>
            <person name="Guy L."/>
            <person name="Ettema T.J."/>
        </authorList>
    </citation>
    <scope>NUCLEOTIDE SEQUENCE</scope>
</reference>
<proteinExistence type="predicted"/>
<dbReference type="InterPro" id="IPR019734">
    <property type="entry name" value="TPR_rpt"/>
</dbReference>
<sequence length="399" mass="44604">AEIAKAVGMMEQLKRKGGKEPAEAIANASYLMAKAPSSVPHMMTIFKGAQKLQEAPLIKWICDLLLLAMREAKKPSRQTCTMIAKAFSEVEAYAEAVQACDVALAAYPEDGDLAEMAKNMSARNTIKDGQYGGDGSFVDSVRDMKKQVDMVQSDQMSQSREFIDENIVRARAEYEENPQVPGKINGLAEALLKVEEDAYENEAIDILRKAYVDSKAYRFKVRMDDVQMRRKRRRTSKLKADGDKKAAIAAARDLLTFELTVFAERAKNYPTDLSIKFELGRRQLIAGQIDDAIGSLQDAQRDPKRRLSALGQLGRAFAKKGWHNEAIETYERALAQDPTEARAKELQYNLALSLEATGEEKQALARLSQVAQIDYNYRDVRDRIEALRHKADEGAGTDQ</sequence>
<name>A0A0F8YJG3_9ZZZZ</name>
<accession>A0A0F8YJG3</accession>
<organism evidence="1">
    <name type="scientific">marine sediment metagenome</name>
    <dbReference type="NCBI Taxonomy" id="412755"/>
    <lineage>
        <taxon>unclassified sequences</taxon>
        <taxon>metagenomes</taxon>
        <taxon>ecological metagenomes</taxon>
    </lineage>
</organism>
<protein>
    <submittedName>
        <fullName evidence="1">Uncharacterized protein</fullName>
    </submittedName>
</protein>
<dbReference type="Pfam" id="PF13176">
    <property type="entry name" value="TPR_7"/>
    <property type="match status" value="1"/>
</dbReference>
<dbReference type="InterPro" id="IPR011990">
    <property type="entry name" value="TPR-like_helical_dom_sf"/>
</dbReference>
<comment type="caution">
    <text evidence="1">The sequence shown here is derived from an EMBL/GenBank/DDBJ whole genome shotgun (WGS) entry which is preliminary data.</text>
</comment>
<dbReference type="EMBL" id="LAZR01053082">
    <property type="protein sequence ID" value="KKK81527.1"/>
    <property type="molecule type" value="Genomic_DNA"/>
</dbReference>
<feature type="non-terminal residue" evidence="1">
    <location>
        <position position="1"/>
    </location>
</feature>